<keyword evidence="1" id="KW-0472">Membrane</keyword>
<name>A0ABT9ETH6_9GAMM</name>
<evidence type="ECO:0000313" key="2">
    <source>
        <dbReference type="EMBL" id="MDP2522220.1"/>
    </source>
</evidence>
<dbReference type="Proteomes" id="UP001177341">
    <property type="component" value="Unassembled WGS sequence"/>
</dbReference>
<sequence>MYSHRVILLLLAMCWLFLPAVFSWWLQLEHSFGLTFLAWAIGIAICLHSDLKRTPS</sequence>
<proteinExistence type="predicted"/>
<evidence type="ECO:0000256" key="1">
    <source>
        <dbReference type="SAM" id="Phobius"/>
    </source>
</evidence>
<gene>
    <name evidence="2" type="ORF">Q8W30_06500</name>
</gene>
<evidence type="ECO:0000313" key="3">
    <source>
        <dbReference type="Proteomes" id="UP001177341"/>
    </source>
</evidence>
<comment type="caution">
    <text evidence="2">The sequence shown here is derived from an EMBL/GenBank/DDBJ whole genome shotgun (WGS) entry which is preliminary data.</text>
</comment>
<organism evidence="2 3">
    <name type="scientific">Neptunomonas phycophila</name>
    <dbReference type="NCBI Taxonomy" id="1572645"/>
    <lineage>
        <taxon>Bacteria</taxon>
        <taxon>Pseudomonadati</taxon>
        <taxon>Pseudomonadota</taxon>
        <taxon>Gammaproteobacteria</taxon>
        <taxon>Oceanospirillales</taxon>
        <taxon>Oceanospirillaceae</taxon>
        <taxon>Neptunomonas</taxon>
    </lineage>
</organism>
<feature type="transmembrane region" description="Helical" evidence="1">
    <location>
        <begin position="33"/>
        <end position="51"/>
    </location>
</feature>
<keyword evidence="1" id="KW-1133">Transmembrane helix</keyword>
<protein>
    <submittedName>
        <fullName evidence="2">Uncharacterized protein</fullName>
    </submittedName>
</protein>
<accession>A0ABT9ETH6</accession>
<keyword evidence="3" id="KW-1185">Reference proteome</keyword>
<reference evidence="2" key="1">
    <citation type="submission" date="2023-07" db="EMBL/GenBank/DDBJ databases">
        <title>Genome content predicts the carbon catabolic preferences of heterotrophic bacteria.</title>
        <authorList>
            <person name="Gralka M."/>
        </authorList>
    </citation>
    <scope>NUCLEOTIDE SEQUENCE</scope>
    <source>
        <strain evidence="2">5G01</strain>
    </source>
</reference>
<dbReference type="RefSeq" id="WP_175574748.1">
    <property type="nucleotide sequence ID" value="NZ_CAXHZV010000004.1"/>
</dbReference>
<keyword evidence="1" id="KW-0812">Transmembrane</keyword>
<dbReference type="EMBL" id="JAUYVO010000004">
    <property type="protein sequence ID" value="MDP2522220.1"/>
    <property type="molecule type" value="Genomic_DNA"/>
</dbReference>